<dbReference type="OrthoDB" id="10041151at2759"/>
<sequence>MSEELICHCKSSLGEPFTSLNDLAVHHVSYNEFEKQYVELSEWCERISTVIQQSSYNALTCYLRQKYYEELYEQGLMRLRMFNQYSNKLIERFPDIQVVIEKKIKIIYQIWNDLEARFIGYLDEDFDRIIQDLHNELFLFEEWITEIEEQLAKFHFIRNEKIFYEDIQELMKLQNEIKSKNSRVSSVIEICHRLKKRLSTTK</sequence>
<dbReference type="SUPFAM" id="SSF46966">
    <property type="entry name" value="Spectrin repeat"/>
    <property type="match status" value="1"/>
</dbReference>
<evidence type="ECO:0000313" key="2">
    <source>
        <dbReference type="EMBL" id="CAF1666429.1"/>
    </source>
</evidence>
<dbReference type="Proteomes" id="UP000663877">
    <property type="component" value="Unassembled WGS sequence"/>
</dbReference>
<reference evidence="1" key="1">
    <citation type="submission" date="2021-02" db="EMBL/GenBank/DDBJ databases">
        <authorList>
            <person name="Nowell W R."/>
        </authorList>
    </citation>
    <scope>NUCLEOTIDE SEQUENCE</scope>
</reference>
<proteinExistence type="predicted"/>
<name>A0A815Y3D3_9BILA</name>
<gene>
    <name evidence="1" type="ORF">BJG266_LOCUS47274</name>
    <name evidence="2" type="ORF">QVE165_LOCUS64310</name>
</gene>
<evidence type="ECO:0000313" key="1">
    <source>
        <dbReference type="EMBL" id="CAF1565119.1"/>
    </source>
</evidence>
<evidence type="ECO:0000313" key="3">
    <source>
        <dbReference type="Proteomes" id="UP000663832"/>
    </source>
</evidence>
<keyword evidence="3" id="KW-1185">Reference proteome</keyword>
<evidence type="ECO:0000313" key="4">
    <source>
        <dbReference type="Proteomes" id="UP000663877"/>
    </source>
</evidence>
<dbReference type="EMBL" id="CAJNOM010005835">
    <property type="protein sequence ID" value="CAF1666429.1"/>
    <property type="molecule type" value="Genomic_DNA"/>
</dbReference>
<dbReference type="Gene3D" id="1.20.58.60">
    <property type="match status" value="1"/>
</dbReference>
<dbReference type="AlphaFoldDB" id="A0A815Y3D3"/>
<comment type="caution">
    <text evidence="1">The sequence shown here is derived from an EMBL/GenBank/DDBJ whole genome shotgun (WGS) entry which is preliminary data.</text>
</comment>
<organism evidence="1 4">
    <name type="scientific">Adineta steineri</name>
    <dbReference type="NCBI Taxonomy" id="433720"/>
    <lineage>
        <taxon>Eukaryota</taxon>
        <taxon>Metazoa</taxon>
        <taxon>Spiralia</taxon>
        <taxon>Gnathifera</taxon>
        <taxon>Rotifera</taxon>
        <taxon>Eurotatoria</taxon>
        <taxon>Bdelloidea</taxon>
        <taxon>Adinetida</taxon>
        <taxon>Adinetidae</taxon>
        <taxon>Adineta</taxon>
    </lineage>
</organism>
<protein>
    <submittedName>
        <fullName evidence="1">Uncharacterized protein</fullName>
    </submittedName>
</protein>
<accession>A0A815Y3D3</accession>
<dbReference type="Proteomes" id="UP000663832">
    <property type="component" value="Unassembled WGS sequence"/>
</dbReference>
<dbReference type="EMBL" id="CAJNOI010005430">
    <property type="protein sequence ID" value="CAF1565119.1"/>
    <property type="molecule type" value="Genomic_DNA"/>
</dbReference>